<feature type="domain" description="RING-type" evidence="9">
    <location>
        <begin position="323"/>
        <end position="364"/>
    </location>
</feature>
<evidence type="ECO:0000256" key="5">
    <source>
        <dbReference type="ARBA" id="ARBA00022833"/>
    </source>
</evidence>
<dbReference type="Gene3D" id="3.50.30.30">
    <property type="match status" value="1"/>
</dbReference>
<dbReference type="InterPro" id="IPR003137">
    <property type="entry name" value="PA_domain"/>
</dbReference>
<dbReference type="SMART" id="SM00184">
    <property type="entry name" value="RING"/>
    <property type="match status" value="1"/>
</dbReference>
<organism evidence="10">
    <name type="scientific">Phaeodactylum tricornutum</name>
    <name type="common">Diatom</name>
    <dbReference type="NCBI Taxonomy" id="2850"/>
    <lineage>
        <taxon>Eukaryota</taxon>
        <taxon>Sar</taxon>
        <taxon>Stramenopiles</taxon>
        <taxon>Ochrophyta</taxon>
        <taxon>Bacillariophyta</taxon>
        <taxon>Bacillariophyceae</taxon>
        <taxon>Bacillariophycidae</taxon>
        <taxon>Naviculales</taxon>
        <taxon>Phaeodactylaceae</taxon>
        <taxon>Phaeodactylum</taxon>
    </lineage>
</organism>
<evidence type="ECO:0000256" key="4">
    <source>
        <dbReference type="ARBA" id="ARBA00022771"/>
    </source>
</evidence>
<proteinExistence type="predicted"/>
<evidence type="ECO:0000313" key="10">
    <source>
        <dbReference type="EMBL" id="CAG9291954.1"/>
    </source>
</evidence>
<evidence type="ECO:0000256" key="7">
    <source>
        <dbReference type="ARBA" id="ARBA00023136"/>
    </source>
</evidence>
<protein>
    <recommendedName>
        <fullName evidence="9">RING-type domain-containing protein</fullName>
    </recommendedName>
</protein>
<dbReference type="Pfam" id="PF13639">
    <property type="entry name" value="zf-RING_2"/>
    <property type="match status" value="1"/>
</dbReference>
<evidence type="ECO:0000259" key="9">
    <source>
        <dbReference type="SMART" id="SM00184"/>
    </source>
</evidence>
<reference evidence="10" key="1">
    <citation type="submission" date="2022-02" db="EMBL/GenBank/DDBJ databases">
        <authorList>
            <person name="Giguere J D."/>
        </authorList>
    </citation>
    <scope>NUCLEOTIDE SEQUENCE</scope>
    <source>
        <strain evidence="10">CCAP 1055/1</strain>
    </source>
</reference>
<dbReference type="GO" id="GO:0016020">
    <property type="term" value="C:membrane"/>
    <property type="evidence" value="ECO:0007669"/>
    <property type="project" value="UniProtKB-SubCell"/>
</dbReference>
<dbReference type="SUPFAM" id="SSF57850">
    <property type="entry name" value="RING/U-box"/>
    <property type="match status" value="1"/>
</dbReference>
<name>A0A8J9X9G9_PHATR</name>
<dbReference type="AlphaFoldDB" id="A0A8J9X9G9"/>
<keyword evidence="2" id="KW-0812">Transmembrane</keyword>
<gene>
    <name evidence="10" type="ORF">PTTT1_LOCUS48364</name>
</gene>
<evidence type="ECO:0000256" key="3">
    <source>
        <dbReference type="ARBA" id="ARBA00022723"/>
    </source>
</evidence>
<dbReference type="InterPro" id="IPR001841">
    <property type="entry name" value="Znf_RING"/>
</dbReference>
<dbReference type="InterPro" id="IPR013083">
    <property type="entry name" value="Znf_RING/FYVE/PHD"/>
</dbReference>
<dbReference type="InterPro" id="IPR046450">
    <property type="entry name" value="PA_dom_sf"/>
</dbReference>
<dbReference type="InterPro" id="IPR053238">
    <property type="entry name" value="RING-H2_zinc_finger"/>
</dbReference>
<evidence type="ECO:0000256" key="6">
    <source>
        <dbReference type="ARBA" id="ARBA00022989"/>
    </source>
</evidence>
<keyword evidence="7" id="KW-0472">Membrane</keyword>
<accession>A0A8J9X9G9</accession>
<keyword evidence="4" id="KW-0863">Zinc-finger</keyword>
<dbReference type="Proteomes" id="UP000836788">
    <property type="component" value="Chromosome 6"/>
</dbReference>
<evidence type="ECO:0000256" key="8">
    <source>
        <dbReference type="SAM" id="MobiDB-lite"/>
    </source>
</evidence>
<comment type="subcellular location">
    <subcellularLocation>
        <location evidence="1">Membrane</location>
    </subcellularLocation>
</comment>
<keyword evidence="3" id="KW-0479">Metal-binding</keyword>
<dbReference type="Gene3D" id="3.30.40.10">
    <property type="entry name" value="Zinc/RING finger domain, C3HC4 (zinc finger)"/>
    <property type="match status" value="1"/>
</dbReference>
<dbReference type="Pfam" id="PF02225">
    <property type="entry name" value="PA"/>
    <property type="match status" value="1"/>
</dbReference>
<evidence type="ECO:0000256" key="2">
    <source>
        <dbReference type="ARBA" id="ARBA00022692"/>
    </source>
</evidence>
<dbReference type="SUPFAM" id="SSF52025">
    <property type="entry name" value="PA domain"/>
    <property type="match status" value="1"/>
</dbReference>
<dbReference type="GO" id="GO:0008270">
    <property type="term" value="F:zinc ion binding"/>
    <property type="evidence" value="ECO:0007669"/>
    <property type="project" value="UniProtKB-KW"/>
</dbReference>
<keyword evidence="6" id="KW-1133">Transmembrane helix</keyword>
<feature type="compositionally biased region" description="Basic and acidic residues" evidence="8">
    <location>
        <begin position="376"/>
        <end position="387"/>
    </location>
</feature>
<sequence length="404" mass="44857">MMTIRHNWCSECKETCLNHATLCTICGSTLEAPPAAVVSDLARRNQDSAARRRTNDPPLGRCFPLQCRISFKKQHKIKGETSEIFGNCWKIYDKKLGQPAWTQQDLLEEMRSVREEWQAVPAELWDPSIGSGSSSRPTSVEYLERIPRTVVSRKSSILRQGCLSCSSKAIAGCPLPPPMEVIPGEFGMTEACALEHGTLILPEFNRTGKGGLTLATKTLIANATKPVIVYMERGDGVTFCQKAITAQDAGASAVVIGNNVTEPWPYVMKDSKGEAVGDKVSIPIVMVKLADGQALVSFFRQRNNTTVECAKWNLRMEPQNQNCVICTESFSISEVLLRLPACGHHFHESCAMQWLTSHNTCPYCRRELPTDDAAYEQERRRTERTHASSDSAAGRSSQYQDFYG</sequence>
<keyword evidence="5" id="KW-0862">Zinc</keyword>
<feature type="region of interest" description="Disordered" evidence="8">
    <location>
        <begin position="375"/>
        <end position="404"/>
    </location>
</feature>
<evidence type="ECO:0000256" key="1">
    <source>
        <dbReference type="ARBA" id="ARBA00004370"/>
    </source>
</evidence>
<dbReference type="PANTHER" id="PTHR14155:SF627">
    <property type="entry name" value="OS06G0192800 PROTEIN"/>
    <property type="match status" value="1"/>
</dbReference>
<dbReference type="PANTHER" id="PTHR14155">
    <property type="entry name" value="RING FINGER DOMAIN-CONTAINING"/>
    <property type="match status" value="1"/>
</dbReference>
<dbReference type="EMBL" id="OU594947">
    <property type="protein sequence ID" value="CAG9291954.1"/>
    <property type="molecule type" value="Genomic_DNA"/>
</dbReference>
<feature type="compositionally biased region" description="Polar residues" evidence="8">
    <location>
        <begin position="388"/>
        <end position="404"/>
    </location>
</feature>